<accession>A0A9X1V427</accession>
<evidence type="ECO:0000256" key="1">
    <source>
        <dbReference type="ARBA" id="ARBA00004738"/>
    </source>
</evidence>
<evidence type="ECO:0000256" key="3">
    <source>
        <dbReference type="ARBA" id="ARBA00007301"/>
    </source>
</evidence>
<feature type="binding site" evidence="9 11">
    <location>
        <begin position="78"/>
        <end position="79"/>
    </location>
    <ligand>
        <name>FMN</name>
        <dbReference type="ChEBI" id="CHEBI:58210"/>
    </ligand>
</feature>
<dbReference type="InterPro" id="IPR019576">
    <property type="entry name" value="Pyridoxamine_oxidase_dimer_C"/>
</dbReference>
<feature type="domain" description="Pyridoxine 5'-phosphate oxidase dimerisation C-terminal" evidence="13">
    <location>
        <begin position="174"/>
        <end position="214"/>
    </location>
</feature>
<dbReference type="SUPFAM" id="SSF50475">
    <property type="entry name" value="FMN-binding split barrel"/>
    <property type="match status" value="1"/>
</dbReference>
<dbReference type="PROSITE" id="PS01064">
    <property type="entry name" value="PYRIDOX_OXIDASE"/>
    <property type="match status" value="1"/>
</dbReference>
<evidence type="ECO:0000256" key="9">
    <source>
        <dbReference type="HAMAP-Rule" id="MF_01629"/>
    </source>
</evidence>
<dbReference type="Pfam" id="PF01243">
    <property type="entry name" value="PNPOx_N"/>
    <property type="match status" value="1"/>
</dbReference>
<feature type="binding site" evidence="10">
    <location>
        <begin position="9"/>
        <end position="12"/>
    </location>
    <ligand>
        <name>substrate</name>
    </ligand>
</feature>
<gene>
    <name evidence="9 14" type="primary">pdxH</name>
    <name evidence="14" type="ORF">ML462_08995</name>
</gene>
<feature type="binding site" evidence="9 11">
    <location>
        <begin position="142"/>
        <end position="143"/>
    </location>
    <ligand>
        <name>FMN</name>
        <dbReference type="ChEBI" id="CHEBI:58210"/>
    </ligand>
</feature>
<keyword evidence="15" id="KW-1185">Reference proteome</keyword>
<dbReference type="InterPro" id="IPR011576">
    <property type="entry name" value="Pyridox_Oxase_N"/>
</dbReference>
<evidence type="ECO:0000313" key="15">
    <source>
        <dbReference type="Proteomes" id="UP001139226"/>
    </source>
</evidence>
<sequence length="214" mass="24898">MQKDLKDYRKSYEKGELLENEIPNDPMELFQSWFHLADEAASVEEANAMSISTVGNDLAPKSRIVLLKSYSREGFTFFTNYDSQKGKDLDENPKCCISFFWPSLEKQIIIQGEATKLPETDSIEYFQSRPRGSQLGANASDQSSVIPSRNYLEKRLAEMEKKYKDGEVPKPDHWGGYLIKPISFEFWQGRKSRLHDRIQFSRKEENWKIERLAP</sequence>
<evidence type="ECO:0000256" key="8">
    <source>
        <dbReference type="ARBA" id="ARBA00023096"/>
    </source>
</evidence>
<keyword evidence="6 9" id="KW-0288">FMN</keyword>
<reference evidence="14" key="1">
    <citation type="submission" date="2022-03" db="EMBL/GenBank/DDBJ databases">
        <title>Gramella crocea sp. nov., isolated from activated sludge of a seafood processing plant.</title>
        <authorList>
            <person name="Zhang X."/>
        </authorList>
    </citation>
    <scope>NUCLEOTIDE SEQUENCE</scope>
    <source>
        <strain evidence="14">YJ019</strain>
    </source>
</reference>
<feature type="domain" description="Pyridoxamine 5'-phosphate oxidase N-terminal" evidence="12">
    <location>
        <begin position="41"/>
        <end position="160"/>
    </location>
</feature>
<dbReference type="InterPro" id="IPR019740">
    <property type="entry name" value="Pyridox_Oxase_CS"/>
</dbReference>
<feature type="binding site" evidence="9 10">
    <location>
        <position position="68"/>
    </location>
    <ligand>
        <name>substrate</name>
    </ligand>
</feature>
<comment type="pathway">
    <text evidence="1 9">Cofactor metabolism; pyridoxal 5'-phosphate salvage; pyridoxal 5'-phosphate from pyridoxamine 5'-phosphate: step 1/1.</text>
</comment>
<dbReference type="GO" id="GO:0004733">
    <property type="term" value="F:pyridoxamine phosphate oxidase activity"/>
    <property type="evidence" value="ECO:0007669"/>
    <property type="project" value="UniProtKB-UniRule"/>
</dbReference>
<evidence type="ECO:0000259" key="12">
    <source>
        <dbReference type="Pfam" id="PF01243"/>
    </source>
</evidence>
<comment type="pathway">
    <text evidence="2 9">Cofactor metabolism; pyridoxal 5'-phosphate salvage; pyridoxal 5'-phosphate from pyridoxine 5'-phosphate: step 1/1.</text>
</comment>
<evidence type="ECO:0000256" key="11">
    <source>
        <dbReference type="PIRSR" id="PIRSR000190-2"/>
    </source>
</evidence>
<dbReference type="EC" id="1.4.3.5" evidence="9"/>
<feature type="binding site" evidence="9 11">
    <location>
        <position position="107"/>
    </location>
    <ligand>
        <name>FMN</name>
        <dbReference type="ChEBI" id="CHEBI:58210"/>
    </ligand>
</feature>
<comment type="cofactor">
    <cofactor evidence="9 11">
        <name>FMN</name>
        <dbReference type="ChEBI" id="CHEBI:58210"/>
    </cofactor>
    <text evidence="9 11">Binds 1 FMN per subunit.</text>
</comment>
<evidence type="ECO:0000259" key="13">
    <source>
        <dbReference type="Pfam" id="PF10590"/>
    </source>
</evidence>
<dbReference type="Gene3D" id="2.30.110.10">
    <property type="entry name" value="Electron Transport, Fmn-binding Protein, Chain A"/>
    <property type="match status" value="1"/>
</dbReference>
<dbReference type="InterPro" id="IPR012349">
    <property type="entry name" value="Split_barrel_FMN-bd"/>
</dbReference>
<comment type="caution">
    <text evidence="9">Lacks conserved residue(s) required for the propagation of feature annotation.</text>
</comment>
<dbReference type="RefSeq" id="WP_240713471.1">
    <property type="nucleotide sequence ID" value="NZ_JAKVTV010000002.1"/>
</dbReference>
<protein>
    <recommendedName>
        <fullName evidence="9">Pyridoxine/pyridoxamine 5'-phosphate oxidase</fullName>
        <ecNumber evidence="9">1.4.3.5</ecNumber>
    </recommendedName>
    <alternativeName>
        <fullName evidence="9">PNP/PMP oxidase</fullName>
        <shortName evidence="9">PNPOx</shortName>
    </alternativeName>
    <alternativeName>
        <fullName evidence="9">Pyridoxal 5'-phosphate synthase</fullName>
    </alternativeName>
</protein>
<dbReference type="PANTHER" id="PTHR10851">
    <property type="entry name" value="PYRIDOXINE-5-PHOSPHATE OXIDASE"/>
    <property type="match status" value="1"/>
</dbReference>
<dbReference type="FunFam" id="2.30.110.10:FF:000005">
    <property type="entry name" value="NAD(P)H-hydrate epimerase"/>
    <property type="match status" value="1"/>
</dbReference>
<keyword evidence="7 9" id="KW-0560">Oxidoreductase</keyword>
<dbReference type="PIRSF" id="PIRSF000190">
    <property type="entry name" value="Pyd_amn-ph_oxd"/>
    <property type="match status" value="1"/>
</dbReference>
<evidence type="ECO:0000256" key="2">
    <source>
        <dbReference type="ARBA" id="ARBA00005037"/>
    </source>
</evidence>
<evidence type="ECO:0000256" key="10">
    <source>
        <dbReference type="PIRSR" id="PIRSR000190-1"/>
    </source>
</evidence>
<feature type="binding site" evidence="9 10">
    <location>
        <position position="129"/>
    </location>
    <ligand>
        <name>substrate</name>
    </ligand>
</feature>
<dbReference type="Proteomes" id="UP001139226">
    <property type="component" value="Unassembled WGS sequence"/>
</dbReference>
<dbReference type="HAMAP" id="MF_01629">
    <property type="entry name" value="PdxH"/>
    <property type="match status" value="1"/>
</dbReference>
<dbReference type="NCBIfam" id="TIGR00558">
    <property type="entry name" value="pdxH"/>
    <property type="match status" value="1"/>
</dbReference>
<feature type="binding site" evidence="9 10">
    <location>
        <position position="125"/>
    </location>
    <ligand>
        <name>substrate</name>
    </ligand>
</feature>
<dbReference type="NCBIfam" id="NF004231">
    <property type="entry name" value="PRK05679.1"/>
    <property type="match status" value="1"/>
</dbReference>
<comment type="catalytic activity">
    <reaction evidence="9">
        <text>pyridoxine 5'-phosphate + O2 = pyridoxal 5'-phosphate + H2O2</text>
        <dbReference type="Rhea" id="RHEA:15149"/>
        <dbReference type="ChEBI" id="CHEBI:15379"/>
        <dbReference type="ChEBI" id="CHEBI:16240"/>
        <dbReference type="ChEBI" id="CHEBI:58589"/>
        <dbReference type="ChEBI" id="CHEBI:597326"/>
        <dbReference type="EC" id="1.4.3.5"/>
    </reaction>
</comment>
<evidence type="ECO:0000256" key="7">
    <source>
        <dbReference type="ARBA" id="ARBA00023002"/>
    </source>
</evidence>
<keyword evidence="5 9" id="KW-0285">Flavoprotein</keyword>
<dbReference type="GO" id="GO:0010181">
    <property type="term" value="F:FMN binding"/>
    <property type="evidence" value="ECO:0007669"/>
    <property type="project" value="UniProtKB-UniRule"/>
</dbReference>
<proteinExistence type="inferred from homology"/>
<comment type="function">
    <text evidence="9">Catalyzes the oxidation of either pyridoxine 5'-phosphate (PNP) or pyridoxamine 5'-phosphate (PMP) into pyridoxal 5'-phosphate (PLP).</text>
</comment>
<evidence type="ECO:0000313" key="14">
    <source>
        <dbReference type="EMBL" id="MCH4823311.1"/>
    </source>
</evidence>
<comment type="catalytic activity">
    <reaction evidence="9">
        <text>pyridoxamine 5'-phosphate + O2 + H2O = pyridoxal 5'-phosphate + H2O2 + NH4(+)</text>
        <dbReference type="Rhea" id="RHEA:15817"/>
        <dbReference type="ChEBI" id="CHEBI:15377"/>
        <dbReference type="ChEBI" id="CHEBI:15379"/>
        <dbReference type="ChEBI" id="CHEBI:16240"/>
        <dbReference type="ChEBI" id="CHEBI:28938"/>
        <dbReference type="ChEBI" id="CHEBI:58451"/>
        <dbReference type="ChEBI" id="CHEBI:597326"/>
        <dbReference type="EC" id="1.4.3.5"/>
    </reaction>
</comment>
<dbReference type="GO" id="GO:0008615">
    <property type="term" value="P:pyridoxine biosynthetic process"/>
    <property type="evidence" value="ECO:0007669"/>
    <property type="project" value="UniProtKB-UniRule"/>
</dbReference>
<organism evidence="14 15">
    <name type="scientific">Christiangramia lutea</name>
    <dbReference type="NCBI Taxonomy" id="1607951"/>
    <lineage>
        <taxon>Bacteria</taxon>
        <taxon>Pseudomonadati</taxon>
        <taxon>Bacteroidota</taxon>
        <taxon>Flavobacteriia</taxon>
        <taxon>Flavobacteriales</taxon>
        <taxon>Flavobacteriaceae</taxon>
        <taxon>Christiangramia</taxon>
    </lineage>
</organism>
<dbReference type="AlphaFoldDB" id="A0A9X1V427"/>
<feature type="binding site" evidence="9 11">
    <location>
        <position position="85"/>
    </location>
    <ligand>
        <name>FMN</name>
        <dbReference type="ChEBI" id="CHEBI:58210"/>
    </ligand>
</feature>
<comment type="caution">
    <text evidence="14">The sequence shown here is derived from an EMBL/GenBank/DDBJ whole genome shotgun (WGS) entry which is preliminary data.</text>
</comment>
<dbReference type="PANTHER" id="PTHR10851:SF0">
    <property type="entry name" value="PYRIDOXINE-5'-PHOSPHATE OXIDASE"/>
    <property type="match status" value="1"/>
</dbReference>
<name>A0A9X1V427_9FLAO</name>
<comment type="similarity">
    <text evidence="3 9">Belongs to the pyridoxamine 5'-phosphate oxidase family.</text>
</comment>
<keyword evidence="8 9" id="KW-0664">Pyridoxine biosynthesis</keyword>
<feature type="binding site" evidence="9 11">
    <location>
        <begin position="63"/>
        <end position="68"/>
    </location>
    <ligand>
        <name>FMN</name>
        <dbReference type="ChEBI" id="CHEBI:58210"/>
    </ligand>
</feature>
<evidence type="ECO:0000256" key="6">
    <source>
        <dbReference type="ARBA" id="ARBA00022643"/>
    </source>
</evidence>
<evidence type="ECO:0000256" key="5">
    <source>
        <dbReference type="ARBA" id="ARBA00022630"/>
    </source>
</evidence>
<evidence type="ECO:0000256" key="4">
    <source>
        <dbReference type="ARBA" id="ARBA00011738"/>
    </source>
</evidence>
<feature type="binding site" evidence="9 11">
    <location>
        <position position="187"/>
    </location>
    <ligand>
        <name>FMN</name>
        <dbReference type="ChEBI" id="CHEBI:58210"/>
    </ligand>
</feature>
<feature type="binding site" evidence="9 10">
    <location>
        <position position="133"/>
    </location>
    <ligand>
        <name>substrate</name>
    </ligand>
</feature>
<dbReference type="Pfam" id="PF10590">
    <property type="entry name" value="PNP_phzG_C"/>
    <property type="match status" value="1"/>
</dbReference>
<comment type="subunit">
    <text evidence="4 9">Homodimer.</text>
</comment>
<dbReference type="InterPro" id="IPR000659">
    <property type="entry name" value="Pyridox_Oxase"/>
</dbReference>
<feature type="binding site" evidence="9 10">
    <location>
        <begin position="193"/>
        <end position="195"/>
    </location>
    <ligand>
        <name>substrate</name>
    </ligand>
</feature>
<feature type="binding site" evidence="9 11">
    <location>
        <position position="197"/>
    </location>
    <ligand>
        <name>FMN</name>
        <dbReference type="ChEBI" id="CHEBI:58210"/>
    </ligand>
</feature>
<dbReference type="EMBL" id="JAKVTV010000002">
    <property type="protein sequence ID" value="MCH4823311.1"/>
    <property type="molecule type" value="Genomic_DNA"/>
</dbReference>